<dbReference type="InterPro" id="IPR006439">
    <property type="entry name" value="HAD-SF_hydro_IA"/>
</dbReference>
<dbReference type="SFLD" id="SFLDG01129">
    <property type="entry name" value="C1.5:_HAD__Beta-PGM__Phosphata"/>
    <property type="match status" value="1"/>
</dbReference>
<dbReference type="EMBL" id="AWXZ01000040">
    <property type="protein sequence ID" value="ESR22858.1"/>
    <property type="molecule type" value="Genomic_DNA"/>
</dbReference>
<evidence type="ECO:0000313" key="5">
    <source>
        <dbReference type="EMBL" id="ESR22858.1"/>
    </source>
</evidence>
<dbReference type="NCBIfam" id="TIGR01509">
    <property type="entry name" value="HAD-SF-IA-v3"/>
    <property type="match status" value="1"/>
</dbReference>
<keyword evidence="4" id="KW-0460">Magnesium</keyword>
<organism evidence="5 6">
    <name type="scientific">Lutibaculum baratangense AMV1</name>
    <dbReference type="NCBI Taxonomy" id="631454"/>
    <lineage>
        <taxon>Bacteria</taxon>
        <taxon>Pseudomonadati</taxon>
        <taxon>Pseudomonadota</taxon>
        <taxon>Alphaproteobacteria</taxon>
        <taxon>Hyphomicrobiales</taxon>
        <taxon>Tepidamorphaceae</taxon>
        <taxon>Lutibaculum</taxon>
    </lineage>
</organism>
<name>V4T8G5_9HYPH</name>
<comment type="cofactor">
    <cofactor evidence="1">
        <name>Mg(2+)</name>
        <dbReference type="ChEBI" id="CHEBI:18420"/>
    </cofactor>
</comment>
<evidence type="ECO:0000256" key="4">
    <source>
        <dbReference type="ARBA" id="ARBA00022842"/>
    </source>
</evidence>
<dbReference type="SUPFAM" id="SSF56784">
    <property type="entry name" value="HAD-like"/>
    <property type="match status" value="1"/>
</dbReference>
<dbReference type="InterPro" id="IPR041492">
    <property type="entry name" value="HAD_2"/>
</dbReference>
<dbReference type="CDD" id="cd07526">
    <property type="entry name" value="HAD_BPGM_like"/>
    <property type="match status" value="1"/>
</dbReference>
<dbReference type="GO" id="GO:0046872">
    <property type="term" value="F:metal ion binding"/>
    <property type="evidence" value="ECO:0007669"/>
    <property type="project" value="UniProtKB-KW"/>
</dbReference>
<dbReference type="PANTHER" id="PTHR46193">
    <property type="entry name" value="6-PHOSPHOGLUCONATE PHOSPHATASE"/>
    <property type="match status" value="1"/>
</dbReference>
<dbReference type="SFLD" id="SFLDG01135">
    <property type="entry name" value="C1.5.6:_HAD__Beta-PGM__Phospha"/>
    <property type="match status" value="1"/>
</dbReference>
<comment type="similarity">
    <text evidence="2">Belongs to the HAD-like hydrolase superfamily. CbbY/CbbZ/Gph/YieH family.</text>
</comment>
<dbReference type="GO" id="GO:0003824">
    <property type="term" value="F:catalytic activity"/>
    <property type="evidence" value="ECO:0007669"/>
    <property type="project" value="UniProtKB-ARBA"/>
</dbReference>
<protein>
    <submittedName>
        <fullName evidence="5">Phosphoglycolate phosphatase</fullName>
    </submittedName>
</protein>
<dbReference type="Gene3D" id="1.10.150.240">
    <property type="entry name" value="Putative phosphatase, domain 2"/>
    <property type="match status" value="1"/>
</dbReference>
<keyword evidence="6" id="KW-1185">Reference proteome</keyword>
<evidence type="ECO:0000313" key="6">
    <source>
        <dbReference type="Proteomes" id="UP000017819"/>
    </source>
</evidence>
<dbReference type="InterPro" id="IPR036412">
    <property type="entry name" value="HAD-like_sf"/>
</dbReference>
<dbReference type="SFLD" id="SFLDS00003">
    <property type="entry name" value="Haloacid_Dehalogenase"/>
    <property type="match status" value="1"/>
</dbReference>
<comment type="caution">
    <text evidence="5">The sequence shown here is derived from an EMBL/GenBank/DDBJ whole genome shotgun (WGS) entry which is preliminary data.</text>
</comment>
<sequence>MLTIFDCDGVLIDSEIISARVDAGLLATIGYKVKPEEMAERFAGFTTERIFEAAAAEVGRPLPEGMVEKAEAETDRRLKSEVKALAGAKEMLDQLPGNRCVCSNSRRERLEVSLRAAGLWGRLEPHIFSARDIGDGRGKPEPDVFLHAARQFEIDPREVIVVEDSPTGVTGAMRAGMRVIGFTGASHTYTGHAEVLTEAGAVTVVNRLRDVQATILALREWNPEAL</sequence>
<gene>
    <name evidence="5" type="ORF">N177_3995</name>
</gene>
<evidence type="ECO:0000256" key="3">
    <source>
        <dbReference type="ARBA" id="ARBA00022723"/>
    </source>
</evidence>
<evidence type="ECO:0000256" key="1">
    <source>
        <dbReference type="ARBA" id="ARBA00001946"/>
    </source>
</evidence>
<dbReference type="Gene3D" id="3.40.50.1000">
    <property type="entry name" value="HAD superfamily/HAD-like"/>
    <property type="match status" value="1"/>
</dbReference>
<dbReference type="InterPro" id="IPR023198">
    <property type="entry name" value="PGP-like_dom2"/>
</dbReference>
<dbReference type="PANTHER" id="PTHR46193:SF10">
    <property type="entry name" value="6-PHOSPHOGLUCONATE PHOSPHATASE"/>
    <property type="match status" value="1"/>
</dbReference>
<proteinExistence type="inferred from homology"/>
<dbReference type="Proteomes" id="UP000017819">
    <property type="component" value="Unassembled WGS sequence"/>
</dbReference>
<keyword evidence="3" id="KW-0479">Metal-binding</keyword>
<reference evidence="5 6" key="1">
    <citation type="journal article" date="2014" name="Genome Announc.">
        <title>Draft Genome Sequence of Lutibaculum baratangense Strain AMV1T, Isolated from a Mud Volcano in Andamans, India.</title>
        <authorList>
            <person name="Singh A."/>
            <person name="Sreenivas A."/>
            <person name="Sathyanarayana Reddy G."/>
            <person name="Pinnaka A.K."/>
            <person name="Shivaji S."/>
        </authorList>
    </citation>
    <scope>NUCLEOTIDE SEQUENCE [LARGE SCALE GENOMIC DNA]</scope>
    <source>
        <strain evidence="5 6">AMV1</strain>
    </source>
</reference>
<dbReference type="InterPro" id="IPR023214">
    <property type="entry name" value="HAD_sf"/>
</dbReference>
<dbReference type="RefSeq" id="WP_023434104.1">
    <property type="nucleotide sequence ID" value="NZ_AWXZ01000040.1"/>
</dbReference>
<accession>V4T8G5</accession>
<evidence type="ECO:0000256" key="2">
    <source>
        <dbReference type="ARBA" id="ARBA00006171"/>
    </source>
</evidence>
<dbReference type="eggNOG" id="COG0637">
    <property type="taxonomic scope" value="Bacteria"/>
</dbReference>
<dbReference type="AlphaFoldDB" id="V4T8G5"/>
<dbReference type="OrthoDB" id="9797743at2"/>
<dbReference type="STRING" id="631454.N177_3995"/>
<dbReference type="Pfam" id="PF13419">
    <property type="entry name" value="HAD_2"/>
    <property type="match status" value="1"/>
</dbReference>
<dbReference type="InterPro" id="IPR051600">
    <property type="entry name" value="Beta-PGM-like"/>
</dbReference>